<accession>A0ABS3QFT4</accession>
<dbReference type="InterPro" id="IPR020904">
    <property type="entry name" value="Sc_DH/Rdtase_CS"/>
</dbReference>
<dbReference type="Pfam" id="PF13561">
    <property type="entry name" value="adh_short_C2"/>
    <property type="match status" value="1"/>
</dbReference>
<comment type="similarity">
    <text evidence="1">Belongs to the short-chain dehydrogenases/reductases (SDR) family.</text>
</comment>
<dbReference type="PROSITE" id="PS00061">
    <property type="entry name" value="ADH_SHORT"/>
    <property type="match status" value="1"/>
</dbReference>
<dbReference type="Gene3D" id="3.40.50.720">
    <property type="entry name" value="NAD(P)-binding Rossmann-like Domain"/>
    <property type="match status" value="1"/>
</dbReference>
<proteinExistence type="inferred from homology"/>
<dbReference type="RefSeq" id="WP_208175746.1">
    <property type="nucleotide sequence ID" value="NZ_JAGETZ010000005.1"/>
</dbReference>
<reference evidence="3 4" key="1">
    <citation type="submission" date="2021-03" db="EMBL/GenBank/DDBJ databases">
        <authorList>
            <person name="Kim M.K."/>
        </authorList>
    </citation>
    <scope>NUCLEOTIDE SEQUENCE [LARGE SCALE GENOMIC DNA]</scope>
    <source>
        <strain evidence="3 4">BT442</strain>
    </source>
</reference>
<evidence type="ECO:0000256" key="2">
    <source>
        <dbReference type="ARBA" id="ARBA00023002"/>
    </source>
</evidence>
<dbReference type="PRINTS" id="PR00081">
    <property type="entry name" value="GDHRDH"/>
</dbReference>
<dbReference type="EMBL" id="JAGETZ010000005">
    <property type="protein sequence ID" value="MBO2010115.1"/>
    <property type="molecule type" value="Genomic_DNA"/>
</dbReference>
<evidence type="ECO:0000256" key="1">
    <source>
        <dbReference type="ARBA" id="ARBA00006484"/>
    </source>
</evidence>
<evidence type="ECO:0000313" key="3">
    <source>
        <dbReference type="EMBL" id="MBO2010115.1"/>
    </source>
</evidence>
<dbReference type="PANTHER" id="PTHR42760">
    <property type="entry name" value="SHORT-CHAIN DEHYDROGENASES/REDUCTASES FAMILY MEMBER"/>
    <property type="match status" value="1"/>
</dbReference>
<evidence type="ECO:0000313" key="4">
    <source>
        <dbReference type="Proteomes" id="UP000664369"/>
    </source>
</evidence>
<name>A0ABS3QFT4_9BACT</name>
<comment type="caution">
    <text evidence="3">The sequence shown here is derived from an EMBL/GenBank/DDBJ whole genome shotgun (WGS) entry which is preliminary data.</text>
</comment>
<dbReference type="PANTHER" id="PTHR42760:SF115">
    <property type="entry name" value="3-OXOACYL-[ACYL-CARRIER-PROTEIN] REDUCTASE FABG"/>
    <property type="match status" value="1"/>
</dbReference>
<organism evidence="3 4">
    <name type="scientific">Hymenobacter negativus</name>
    <dbReference type="NCBI Taxonomy" id="2795026"/>
    <lineage>
        <taxon>Bacteria</taxon>
        <taxon>Pseudomonadati</taxon>
        <taxon>Bacteroidota</taxon>
        <taxon>Cytophagia</taxon>
        <taxon>Cytophagales</taxon>
        <taxon>Hymenobacteraceae</taxon>
        <taxon>Hymenobacter</taxon>
    </lineage>
</organism>
<gene>
    <name evidence="3" type="ORF">J4E00_13710</name>
</gene>
<dbReference type="InterPro" id="IPR036291">
    <property type="entry name" value="NAD(P)-bd_dom_sf"/>
</dbReference>
<keyword evidence="4" id="KW-1185">Reference proteome</keyword>
<dbReference type="InterPro" id="IPR002347">
    <property type="entry name" value="SDR_fam"/>
</dbReference>
<dbReference type="SUPFAM" id="SSF51735">
    <property type="entry name" value="NAD(P)-binding Rossmann-fold domains"/>
    <property type="match status" value="1"/>
</dbReference>
<dbReference type="PRINTS" id="PR00080">
    <property type="entry name" value="SDRFAMILY"/>
</dbReference>
<dbReference type="NCBIfam" id="NF006132">
    <property type="entry name" value="PRK08277.1"/>
    <property type="match status" value="1"/>
</dbReference>
<sequence>MALSELRPADPQLAPAANPFSLENKVIVVTGGTGILGDAFLAGIVEAGGTVGILGRNAAVAEARAAAINEQGGRALALVADVLNEGELRLACDLMLSTFGRIDGLVNAAGGNAPDGVLAPDTDVFSMDLAGMRRVMDLNVWGTLLPTQVFGPAIAESGAGSIVNISSMNSKRAITKVLGYNMGKAAVDCYNQWFAVEMANRYGDRLRMNALAPGFFLTEQNRSLLTTPEGGFTPRGELVIRQTPFKRFGQPDELKGALVWLLSDASRFVTGSMICVDGGFSIFGGV</sequence>
<dbReference type="Proteomes" id="UP000664369">
    <property type="component" value="Unassembled WGS sequence"/>
</dbReference>
<protein>
    <submittedName>
        <fullName evidence="3">SDR family oxidoreductase</fullName>
    </submittedName>
</protein>
<keyword evidence="2" id="KW-0560">Oxidoreductase</keyword>